<feature type="compositionally biased region" description="Polar residues" evidence="6">
    <location>
        <begin position="527"/>
        <end position="541"/>
    </location>
</feature>
<feature type="region of interest" description="Disordered" evidence="6">
    <location>
        <begin position="474"/>
        <end position="560"/>
    </location>
</feature>
<protein>
    <recommendedName>
        <fullName evidence="5">RAD52 homolog</fullName>
    </recommendedName>
</protein>
<evidence type="ECO:0000256" key="3">
    <source>
        <dbReference type="ARBA" id="ARBA00023172"/>
    </source>
</evidence>
<dbReference type="PANTHER" id="PTHR12132:SF1">
    <property type="entry name" value="DNA REPAIR PROTEIN RAD52 HOMOLOG"/>
    <property type="match status" value="1"/>
</dbReference>
<comment type="similarity">
    <text evidence="1">Belongs to the RAD52 family.</text>
</comment>
<dbReference type="PANTHER" id="PTHR12132">
    <property type="entry name" value="DNA REPAIR AND RECOMBINATION PROTEIN RAD52, RAD59"/>
    <property type="match status" value="1"/>
</dbReference>
<keyword evidence="3" id="KW-0233">DNA recombination</keyword>
<dbReference type="GO" id="GO:0003697">
    <property type="term" value="F:single-stranded DNA binding"/>
    <property type="evidence" value="ECO:0007669"/>
    <property type="project" value="UniProtKB-ARBA"/>
</dbReference>
<name>A0A8H3EVD6_9LECA</name>
<evidence type="ECO:0000256" key="2">
    <source>
        <dbReference type="ARBA" id="ARBA00022763"/>
    </source>
</evidence>
<keyword evidence="8" id="KW-1185">Reference proteome</keyword>
<feature type="region of interest" description="Disordered" evidence="6">
    <location>
        <begin position="1"/>
        <end position="23"/>
    </location>
</feature>
<gene>
    <name evidence="7" type="ORF">GOMPHAMPRED_007280</name>
</gene>
<dbReference type="GO" id="GO:0045002">
    <property type="term" value="P:double-strand break repair via single-strand annealing"/>
    <property type="evidence" value="ECO:0007669"/>
    <property type="project" value="InterPro"/>
</dbReference>
<dbReference type="GO" id="GO:0006312">
    <property type="term" value="P:mitotic recombination"/>
    <property type="evidence" value="ECO:0007669"/>
    <property type="project" value="TreeGrafter"/>
</dbReference>
<dbReference type="GO" id="GO:0005634">
    <property type="term" value="C:nucleus"/>
    <property type="evidence" value="ECO:0007669"/>
    <property type="project" value="InterPro"/>
</dbReference>
<dbReference type="Pfam" id="PF04098">
    <property type="entry name" value="Rad52_Rad22"/>
    <property type="match status" value="1"/>
</dbReference>
<sequence>MPAPGDQHRNNSVTANPFEEPQNHISTYTAEQVATLQARLNRFLGPEYISSRDGPGGKKVHYVAAVQCIQLANEIFGFNGWSSSIREVQVDYVEEIPNTGKFNMAVSVIMRVTLRDGTYHEDIGYGMVENCKSKAMGFEKTKKEATTDALKRALRNFGNVLGNCIYDKNYVAKVTKIKVKPPKFDIDDLHRHADYAPIKPEATVSVAPTTMLPPEPNSLTAGEAPLPNTKIAIEDDFDVTDFDDVDFSMADEGHPDEVVVDETVASNHFTNDNVSNTSKAANLQRIISPSKQPSVQAHSRPVPRLAQQMPNLPPQIQPTTTGEKVPQLDRTSASTGRPPTTTSHHPIKSMSAPQGVKTEPSGMNQTAKADPGDSTFSSLSAGTLKPPLVPALGSANTSLAPSDTSNGPPLFFSARAASMLQTPNPSGPPPIAVFNPHAESPSIRKTAGVDHTKSMKLWKETDPAKETSQIVNLTAKSNQSGMEGTRRIGMPPNTASPIANRSSYKPPLKRPHDGGNFQGPPRPPLNDVTTTASNGSLSNTVPDPKRPRLEGEPTSRITSQ</sequence>
<dbReference type="GO" id="GO:0000730">
    <property type="term" value="P:DNA recombinase assembly"/>
    <property type="evidence" value="ECO:0007669"/>
    <property type="project" value="InterPro"/>
</dbReference>
<evidence type="ECO:0000256" key="4">
    <source>
        <dbReference type="ARBA" id="ARBA00023204"/>
    </source>
</evidence>
<evidence type="ECO:0000313" key="8">
    <source>
        <dbReference type="Proteomes" id="UP000664169"/>
    </source>
</evidence>
<dbReference type="NCBIfam" id="TIGR00607">
    <property type="entry name" value="rad52"/>
    <property type="match status" value="1"/>
</dbReference>
<organism evidence="7 8">
    <name type="scientific">Gomphillus americanus</name>
    <dbReference type="NCBI Taxonomy" id="1940652"/>
    <lineage>
        <taxon>Eukaryota</taxon>
        <taxon>Fungi</taxon>
        <taxon>Dikarya</taxon>
        <taxon>Ascomycota</taxon>
        <taxon>Pezizomycotina</taxon>
        <taxon>Lecanoromycetes</taxon>
        <taxon>OSLEUM clade</taxon>
        <taxon>Ostropomycetidae</taxon>
        <taxon>Ostropales</taxon>
        <taxon>Graphidaceae</taxon>
        <taxon>Gomphilloideae</taxon>
        <taxon>Gomphillus</taxon>
    </lineage>
</organism>
<evidence type="ECO:0000256" key="5">
    <source>
        <dbReference type="ARBA" id="ARBA00077224"/>
    </source>
</evidence>
<keyword evidence="2" id="KW-0227">DNA damage</keyword>
<feature type="compositionally biased region" description="Basic and acidic residues" evidence="6">
    <location>
        <begin position="543"/>
        <end position="553"/>
    </location>
</feature>
<dbReference type="InterPro" id="IPR042525">
    <property type="entry name" value="Rad52_Rad59_Rad22_sf"/>
</dbReference>
<dbReference type="InterPro" id="IPR007232">
    <property type="entry name" value="Rad52_Rad59_Rad22"/>
</dbReference>
<dbReference type="InterPro" id="IPR041247">
    <property type="entry name" value="Rad52_fam"/>
</dbReference>
<accession>A0A8H3EVD6</accession>
<dbReference type="Gene3D" id="3.30.390.80">
    <property type="entry name" value="DNA repair protein Rad52/59/22"/>
    <property type="match status" value="1"/>
</dbReference>
<dbReference type="Proteomes" id="UP000664169">
    <property type="component" value="Unassembled WGS sequence"/>
</dbReference>
<dbReference type="EMBL" id="CAJPDQ010000006">
    <property type="protein sequence ID" value="CAF9911038.1"/>
    <property type="molecule type" value="Genomic_DNA"/>
</dbReference>
<keyword evidence="4" id="KW-0234">DNA repair</keyword>
<feature type="compositionally biased region" description="Polar residues" evidence="6">
    <location>
        <begin position="329"/>
        <end position="344"/>
    </location>
</feature>
<dbReference type="SUPFAM" id="SSF54768">
    <property type="entry name" value="dsRNA-binding domain-like"/>
    <property type="match status" value="1"/>
</dbReference>
<feature type="compositionally biased region" description="Polar residues" evidence="6">
    <location>
        <begin position="493"/>
        <end position="503"/>
    </location>
</feature>
<evidence type="ECO:0000256" key="6">
    <source>
        <dbReference type="SAM" id="MobiDB-lite"/>
    </source>
</evidence>
<reference evidence="7" key="1">
    <citation type="submission" date="2021-03" db="EMBL/GenBank/DDBJ databases">
        <authorList>
            <person name="Tagirdzhanova G."/>
        </authorList>
    </citation>
    <scope>NUCLEOTIDE SEQUENCE</scope>
</reference>
<evidence type="ECO:0000256" key="1">
    <source>
        <dbReference type="ARBA" id="ARBA00006638"/>
    </source>
</evidence>
<dbReference type="FunFam" id="3.30.390.80:FF:000001">
    <property type="entry name" value="DNA repair protein RAD52 homolog"/>
    <property type="match status" value="1"/>
</dbReference>
<feature type="region of interest" description="Disordered" evidence="6">
    <location>
        <begin position="287"/>
        <end position="382"/>
    </location>
</feature>
<dbReference type="OrthoDB" id="206565at2759"/>
<evidence type="ECO:0000313" key="7">
    <source>
        <dbReference type="EMBL" id="CAF9911038.1"/>
    </source>
</evidence>
<dbReference type="InterPro" id="IPR004585">
    <property type="entry name" value="DNA_recomb/repair_Rad52"/>
</dbReference>
<feature type="compositionally biased region" description="Polar residues" evidence="6">
    <location>
        <begin position="287"/>
        <end position="297"/>
    </location>
</feature>
<comment type="caution">
    <text evidence="7">The sequence shown here is derived from an EMBL/GenBank/DDBJ whole genome shotgun (WGS) entry which is preliminary data.</text>
</comment>
<proteinExistence type="inferred from homology"/>
<dbReference type="AlphaFoldDB" id="A0A8H3EVD6"/>